<dbReference type="FunCoup" id="A0A402CY08">
    <property type="interactions" value="5"/>
</dbReference>
<dbReference type="PANTHER" id="PTHR35531:SF1">
    <property type="entry name" value="INNER MEMBRANE PROTEIN YBCI-RELATED"/>
    <property type="match status" value="1"/>
</dbReference>
<accession>A0A402CY08</accession>
<protein>
    <submittedName>
        <fullName evidence="1">Uncharacterized protein</fullName>
    </submittedName>
</protein>
<name>A0A402CY08_9BACT</name>
<evidence type="ECO:0000313" key="1">
    <source>
        <dbReference type="EMBL" id="BDI31481.1"/>
    </source>
</evidence>
<dbReference type="Proteomes" id="UP000287394">
    <property type="component" value="Chromosome"/>
</dbReference>
<dbReference type="AlphaFoldDB" id="A0A402CY08"/>
<dbReference type="Pfam" id="PF04307">
    <property type="entry name" value="YdjM"/>
    <property type="match status" value="1"/>
</dbReference>
<dbReference type="InterPro" id="IPR007404">
    <property type="entry name" value="YdjM-like"/>
</dbReference>
<organism evidence="1 2">
    <name type="scientific">Capsulimonas corticalis</name>
    <dbReference type="NCBI Taxonomy" id="2219043"/>
    <lineage>
        <taxon>Bacteria</taxon>
        <taxon>Bacillati</taxon>
        <taxon>Armatimonadota</taxon>
        <taxon>Armatimonadia</taxon>
        <taxon>Capsulimonadales</taxon>
        <taxon>Capsulimonadaceae</taxon>
        <taxon>Capsulimonas</taxon>
    </lineage>
</organism>
<dbReference type="KEGG" id="ccot:CCAX7_35320"/>
<gene>
    <name evidence="1" type="ORF">CCAX7_35320</name>
</gene>
<sequence>MGRSHALAGVGSLWLLAAVPNGLSGDGLLDNVAVLAAVAALGALLPDLDASRSKLSSWEVAGVRPLVPLAALVHSAWGHRGPLHSLYGLTLIACVGGMLAPALGWRPAAALTLGFASHLAADACTRTGIPFLPWRKRRYWLLPSRLRLSTGSSAEDALLPLLALAALSLLLVHARV</sequence>
<dbReference type="PANTHER" id="PTHR35531">
    <property type="entry name" value="INNER MEMBRANE PROTEIN YBCI-RELATED"/>
    <property type="match status" value="1"/>
</dbReference>
<evidence type="ECO:0000313" key="2">
    <source>
        <dbReference type="Proteomes" id="UP000287394"/>
    </source>
</evidence>
<dbReference type="EMBL" id="AP025739">
    <property type="protein sequence ID" value="BDI31481.1"/>
    <property type="molecule type" value="Genomic_DNA"/>
</dbReference>
<proteinExistence type="predicted"/>
<reference evidence="1 2" key="1">
    <citation type="journal article" date="2019" name="Int. J. Syst. Evol. Microbiol.">
        <title>Capsulimonas corticalis gen. nov., sp. nov., an aerobic capsulated bacterium, of a novel bacterial order, Capsulimonadales ord. nov., of the class Armatimonadia of the phylum Armatimonadetes.</title>
        <authorList>
            <person name="Li J."/>
            <person name="Kudo C."/>
            <person name="Tonouchi A."/>
        </authorList>
    </citation>
    <scope>NUCLEOTIDE SEQUENCE [LARGE SCALE GENOMIC DNA]</scope>
    <source>
        <strain evidence="1 2">AX-7</strain>
    </source>
</reference>
<keyword evidence="2" id="KW-1185">Reference proteome</keyword>